<evidence type="ECO:0000313" key="1">
    <source>
        <dbReference type="EMBL" id="GFH19661.1"/>
    </source>
</evidence>
<dbReference type="EMBL" id="BLLF01001499">
    <property type="protein sequence ID" value="GFH19661.1"/>
    <property type="molecule type" value="Genomic_DNA"/>
</dbReference>
<name>A0A699ZC34_HAELA</name>
<sequence length="59" mass="5938">MNGAVAEQAAPERSLLDELLSVTTAAERAAGVTLAADGAGTAALLQDLGAWLDWTQALA</sequence>
<feature type="non-terminal residue" evidence="1">
    <location>
        <position position="59"/>
    </location>
</feature>
<reference evidence="1 2" key="1">
    <citation type="submission" date="2020-02" db="EMBL/GenBank/DDBJ databases">
        <title>Draft genome sequence of Haematococcus lacustris strain NIES-144.</title>
        <authorList>
            <person name="Morimoto D."/>
            <person name="Nakagawa S."/>
            <person name="Yoshida T."/>
            <person name="Sawayama S."/>
        </authorList>
    </citation>
    <scope>NUCLEOTIDE SEQUENCE [LARGE SCALE GENOMIC DNA]</scope>
    <source>
        <strain evidence="1 2">NIES-144</strain>
    </source>
</reference>
<dbReference type="AlphaFoldDB" id="A0A699ZC34"/>
<comment type="caution">
    <text evidence="1">The sequence shown here is derived from an EMBL/GenBank/DDBJ whole genome shotgun (WGS) entry which is preliminary data.</text>
</comment>
<accession>A0A699ZC34</accession>
<organism evidence="1 2">
    <name type="scientific">Haematococcus lacustris</name>
    <name type="common">Green alga</name>
    <name type="synonym">Haematococcus pluvialis</name>
    <dbReference type="NCBI Taxonomy" id="44745"/>
    <lineage>
        <taxon>Eukaryota</taxon>
        <taxon>Viridiplantae</taxon>
        <taxon>Chlorophyta</taxon>
        <taxon>core chlorophytes</taxon>
        <taxon>Chlorophyceae</taxon>
        <taxon>CS clade</taxon>
        <taxon>Chlamydomonadales</taxon>
        <taxon>Haematococcaceae</taxon>
        <taxon>Haematococcus</taxon>
    </lineage>
</organism>
<gene>
    <name evidence="1" type="ORF">HaLaN_16639</name>
</gene>
<keyword evidence="2" id="KW-1185">Reference proteome</keyword>
<protein>
    <submittedName>
        <fullName evidence="1">Uncharacterized protein</fullName>
    </submittedName>
</protein>
<proteinExistence type="predicted"/>
<dbReference type="Proteomes" id="UP000485058">
    <property type="component" value="Unassembled WGS sequence"/>
</dbReference>
<evidence type="ECO:0000313" key="2">
    <source>
        <dbReference type="Proteomes" id="UP000485058"/>
    </source>
</evidence>